<reference evidence="23 24" key="1">
    <citation type="journal article" date="2009" name="Stand. Genomic Sci.">
        <title>Complete genome sequence of Jonesia denitrificans type strain (Prevot 55134).</title>
        <authorList>
            <person name="Pukall R."/>
            <person name="Gehrich-Schroter G."/>
            <person name="Lapidus A."/>
            <person name="Nolan M."/>
            <person name="Glavina Del Rio T."/>
            <person name="Lucas S."/>
            <person name="Chen F."/>
            <person name="Tice H."/>
            <person name="Pitluck S."/>
            <person name="Cheng J.F."/>
            <person name="Copeland A."/>
            <person name="Saunders E."/>
            <person name="Brettin T."/>
            <person name="Detter J.C."/>
            <person name="Bruce D."/>
            <person name="Goodwin L."/>
            <person name="Pati A."/>
            <person name="Ivanova N."/>
            <person name="Mavromatis K."/>
            <person name="Ovchinnikova G."/>
            <person name="Chen A."/>
            <person name="Palaniappan K."/>
            <person name="Land M."/>
            <person name="Hauser L."/>
            <person name="Chang Y.J."/>
            <person name="Jeffries C.D."/>
            <person name="Chain P."/>
            <person name="Goker M."/>
            <person name="Bristow J."/>
            <person name="Eisen J.A."/>
            <person name="Markowitz V."/>
            <person name="Hugenholtz P."/>
            <person name="Kyrpides N.C."/>
            <person name="Klenk H.P."/>
            <person name="Han C."/>
        </authorList>
    </citation>
    <scope>NUCLEOTIDE SEQUENCE [LARGE SCALE GENOMIC DNA]</scope>
    <source>
        <strain evidence="24">ATCC 14870 / DSM 20603 / BCRC 15368 / CIP 55.134 / JCM 11481 / NBRC 15587 / NCTC 10816 / Prevot 55134</strain>
    </source>
</reference>
<evidence type="ECO:0000256" key="17">
    <source>
        <dbReference type="ARBA" id="ARBA00041185"/>
    </source>
</evidence>
<comment type="similarity">
    <text evidence="16">Belongs to the SEDS family. FtsW subfamily.</text>
</comment>
<keyword evidence="5" id="KW-0328">Glycosyltransferase</keyword>
<evidence type="ECO:0000256" key="15">
    <source>
        <dbReference type="ARBA" id="ARBA00033270"/>
    </source>
</evidence>
<dbReference type="Pfam" id="PF01098">
    <property type="entry name" value="FTSW_RODA_SPOVE"/>
    <property type="match status" value="1"/>
</dbReference>
<evidence type="ECO:0000256" key="13">
    <source>
        <dbReference type="ARBA" id="ARBA00023316"/>
    </source>
</evidence>
<dbReference type="GO" id="GO:0009252">
    <property type="term" value="P:peptidoglycan biosynthetic process"/>
    <property type="evidence" value="ECO:0007669"/>
    <property type="project" value="UniProtKB-KW"/>
</dbReference>
<dbReference type="NCBIfam" id="TIGR02614">
    <property type="entry name" value="ftsW"/>
    <property type="match status" value="1"/>
</dbReference>
<feature type="transmembrane region" description="Helical" evidence="22">
    <location>
        <begin position="95"/>
        <end position="114"/>
    </location>
</feature>
<evidence type="ECO:0000256" key="10">
    <source>
        <dbReference type="ARBA" id="ARBA00022989"/>
    </source>
</evidence>
<organism evidence="23 24">
    <name type="scientific">Jonesia denitrificans (strain ATCC 14870 / DSM 20603 / BCRC 15368 / CIP 55.134 / JCM 11481 / NBRC 15587 / NCTC 10816 / Prevot 55134)</name>
    <name type="common">Listeria denitrificans</name>
    <dbReference type="NCBI Taxonomy" id="471856"/>
    <lineage>
        <taxon>Bacteria</taxon>
        <taxon>Bacillati</taxon>
        <taxon>Actinomycetota</taxon>
        <taxon>Actinomycetes</taxon>
        <taxon>Micrococcales</taxon>
        <taxon>Jonesiaceae</taxon>
        <taxon>Jonesia</taxon>
    </lineage>
</organism>
<evidence type="ECO:0000256" key="18">
    <source>
        <dbReference type="ARBA" id="ARBA00041418"/>
    </source>
</evidence>
<evidence type="ECO:0000256" key="11">
    <source>
        <dbReference type="ARBA" id="ARBA00023136"/>
    </source>
</evidence>
<feature type="transmembrane region" description="Helical" evidence="22">
    <location>
        <begin position="208"/>
        <end position="226"/>
    </location>
</feature>
<keyword evidence="12" id="KW-0131">Cell cycle</keyword>
<evidence type="ECO:0000256" key="22">
    <source>
        <dbReference type="SAM" id="Phobius"/>
    </source>
</evidence>
<accession>C7R3J3</accession>
<evidence type="ECO:0000256" key="12">
    <source>
        <dbReference type="ARBA" id="ARBA00023306"/>
    </source>
</evidence>
<dbReference type="HOGENOM" id="CLU_029243_0_2_11"/>
<dbReference type="EC" id="2.4.99.28" evidence="19"/>
<dbReference type="PANTHER" id="PTHR30474">
    <property type="entry name" value="CELL CYCLE PROTEIN"/>
    <property type="match status" value="1"/>
</dbReference>
<evidence type="ECO:0000256" key="5">
    <source>
        <dbReference type="ARBA" id="ARBA00022676"/>
    </source>
</evidence>
<dbReference type="InterPro" id="IPR018365">
    <property type="entry name" value="Cell_cycle_FtsW-rel_CS"/>
</dbReference>
<keyword evidence="10 22" id="KW-1133">Transmembrane helix</keyword>
<dbReference type="GO" id="GO:0051301">
    <property type="term" value="P:cell division"/>
    <property type="evidence" value="ECO:0007669"/>
    <property type="project" value="UniProtKB-KW"/>
</dbReference>
<keyword evidence="8" id="KW-0133">Cell shape</keyword>
<feature type="transmembrane region" description="Helical" evidence="22">
    <location>
        <begin position="359"/>
        <end position="381"/>
    </location>
</feature>
<comment type="subcellular location">
    <subcellularLocation>
        <location evidence="1">Cell membrane</location>
        <topology evidence="1">Multi-pass membrane protein</topology>
    </subcellularLocation>
</comment>
<evidence type="ECO:0000256" key="2">
    <source>
        <dbReference type="ARBA" id="ARBA00004752"/>
    </source>
</evidence>
<dbReference type="GO" id="GO:0008955">
    <property type="term" value="F:peptidoglycan glycosyltransferase activity"/>
    <property type="evidence" value="ECO:0007669"/>
    <property type="project" value="UniProtKB-EC"/>
</dbReference>
<evidence type="ECO:0000313" key="24">
    <source>
        <dbReference type="Proteomes" id="UP000000628"/>
    </source>
</evidence>
<keyword evidence="13" id="KW-0961">Cell wall biogenesis/degradation</keyword>
<dbReference type="InterPro" id="IPR001182">
    <property type="entry name" value="FtsW/RodA"/>
</dbReference>
<keyword evidence="7 22" id="KW-0812">Transmembrane</keyword>
<feature type="transmembrane region" description="Helical" evidence="22">
    <location>
        <begin position="28"/>
        <end position="48"/>
    </location>
</feature>
<keyword evidence="4 23" id="KW-0132">Cell division</keyword>
<evidence type="ECO:0000256" key="21">
    <source>
        <dbReference type="ARBA" id="ARBA00049966"/>
    </source>
</evidence>
<evidence type="ECO:0000256" key="8">
    <source>
        <dbReference type="ARBA" id="ARBA00022960"/>
    </source>
</evidence>
<protein>
    <recommendedName>
        <fullName evidence="17">Probable peptidoglycan glycosyltransferase FtsW</fullName>
        <ecNumber evidence="19">2.4.99.28</ecNumber>
    </recommendedName>
    <alternativeName>
        <fullName evidence="18">Cell division protein FtsW</fullName>
    </alternativeName>
    <alternativeName>
        <fullName evidence="15">Cell wall polymerase</fullName>
    </alternativeName>
    <alternativeName>
        <fullName evidence="14">Peptidoglycan polymerase</fullName>
    </alternativeName>
</protein>
<comment type="catalytic activity">
    <reaction evidence="20">
        <text>[GlcNAc-(1-&gt;4)-Mur2Ac(oyl-L-Ala-gamma-D-Glu-L-Lys-D-Ala-D-Ala)](n)-di-trans,octa-cis-undecaprenyl diphosphate + beta-D-GlcNAc-(1-&gt;4)-Mur2Ac(oyl-L-Ala-gamma-D-Glu-L-Lys-D-Ala-D-Ala)-di-trans,octa-cis-undecaprenyl diphosphate = [GlcNAc-(1-&gt;4)-Mur2Ac(oyl-L-Ala-gamma-D-Glu-L-Lys-D-Ala-D-Ala)](n+1)-di-trans,octa-cis-undecaprenyl diphosphate + di-trans,octa-cis-undecaprenyl diphosphate + H(+)</text>
        <dbReference type="Rhea" id="RHEA:23708"/>
        <dbReference type="Rhea" id="RHEA-COMP:9602"/>
        <dbReference type="Rhea" id="RHEA-COMP:9603"/>
        <dbReference type="ChEBI" id="CHEBI:15378"/>
        <dbReference type="ChEBI" id="CHEBI:58405"/>
        <dbReference type="ChEBI" id="CHEBI:60033"/>
        <dbReference type="ChEBI" id="CHEBI:78435"/>
        <dbReference type="EC" id="2.4.99.28"/>
    </reaction>
</comment>
<evidence type="ECO:0000256" key="1">
    <source>
        <dbReference type="ARBA" id="ARBA00004651"/>
    </source>
</evidence>
<dbReference type="KEGG" id="jde:Jden_1073"/>
<feature type="transmembrane region" description="Helical" evidence="22">
    <location>
        <begin position="160"/>
        <end position="181"/>
    </location>
</feature>
<dbReference type="GO" id="GO:0071555">
    <property type="term" value="P:cell wall organization"/>
    <property type="evidence" value="ECO:0007669"/>
    <property type="project" value="UniProtKB-KW"/>
</dbReference>
<feature type="transmembrane region" description="Helical" evidence="22">
    <location>
        <begin position="329"/>
        <end position="353"/>
    </location>
</feature>
<dbReference type="InterPro" id="IPR013437">
    <property type="entry name" value="FtsW"/>
</dbReference>
<dbReference type="EMBL" id="CP001706">
    <property type="protein sequence ID" value="ACV08729.1"/>
    <property type="molecule type" value="Genomic_DNA"/>
</dbReference>
<feature type="transmembrane region" description="Helical" evidence="22">
    <location>
        <begin position="187"/>
        <end position="203"/>
    </location>
</feature>
<gene>
    <name evidence="23" type="ordered locus">Jden_1073</name>
</gene>
<evidence type="ECO:0000256" key="3">
    <source>
        <dbReference type="ARBA" id="ARBA00022475"/>
    </source>
</evidence>
<keyword evidence="3" id="KW-1003">Cell membrane</keyword>
<proteinExistence type="inferred from homology"/>
<feature type="transmembrane region" description="Helical" evidence="22">
    <location>
        <begin position="69"/>
        <end position="89"/>
    </location>
</feature>
<dbReference type="GO" id="GO:0005886">
    <property type="term" value="C:plasma membrane"/>
    <property type="evidence" value="ECO:0007669"/>
    <property type="project" value="UniProtKB-SubCell"/>
</dbReference>
<dbReference type="RefSeq" id="WP_015771357.1">
    <property type="nucleotide sequence ID" value="NC_013174.1"/>
</dbReference>
<dbReference type="PANTHER" id="PTHR30474:SF2">
    <property type="entry name" value="PEPTIDOGLYCAN GLYCOSYLTRANSFERASE FTSW-RELATED"/>
    <property type="match status" value="1"/>
</dbReference>
<comment type="function">
    <text evidence="21">Peptidoglycan polymerase that is essential for cell division.</text>
</comment>
<evidence type="ECO:0000256" key="6">
    <source>
        <dbReference type="ARBA" id="ARBA00022679"/>
    </source>
</evidence>
<dbReference type="AlphaFoldDB" id="C7R3J3"/>
<evidence type="ECO:0000256" key="19">
    <source>
        <dbReference type="ARBA" id="ARBA00044770"/>
    </source>
</evidence>
<keyword evidence="9" id="KW-0573">Peptidoglycan synthesis</keyword>
<dbReference type="GO" id="GO:0015648">
    <property type="term" value="F:lipid-linked peptidoglycan transporter activity"/>
    <property type="evidence" value="ECO:0007669"/>
    <property type="project" value="TreeGrafter"/>
</dbReference>
<keyword evidence="6" id="KW-0808">Transferase</keyword>
<evidence type="ECO:0000256" key="9">
    <source>
        <dbReference type="ARBA" id="ARBA00022984"/>
    </source>
</evidence>
<evidence type="ECO:0000256" key="16">
    <source>
        <dbReference type="ARBA" id="ARBA00038053"/>
    </source>
</evidence>
<evidence type="ECO:0000256" key="4">
    <source>
        <dbReference type="ARBA" id="ARBA00022618"/>
    </source>
</evidence>
<evidence type="ECO:0000256" key="7">
    <source>
        <dbReference type="ARBA" id="ARBA00022692"/>
    </source>
</evidence>
<dbReference type="GO" id="GO:0008360">
    <property type="term" value="P:regulation of cell shape"/>
    <property type="evidence" value="ECO:0007669"/>
    <property type="project" value="UniProtKB-KW"/>
</dbReference>
<sequence length="416" mass="43711">MGVRSTSGADATRSGRWLGVWNSATTSYYLLLISSISLVILGLIMVLSASSVESLNSGGSAYGIFQRQAMFAVLGGVIMVIAARVPTTWVKKNAALGLVLGIAMQSLVLTPLGVSRLGNTNWIQIPGTTVTLQPSEFMKVALCVFLGTAISRKLMTSKEWIHVLLPSLTMSAFAVGFVILGNDLGTAMVYILMIAGALLVANIPMKWFASAGVIAAIVVAILALVSDNRMGRIMATYDSQCDSSDLCYQVTRGLEALGSGGLTGVGLGASSEKWAYLPEAQNDFIFAIIGEELGFLGALLVIVLFAALGIGMMRVVIRHEDPMVKISTAAIAAWILGQAIFNIGVVTRIFPVIGVPLPFVSAGGSALIATMLAIGLVLGFARTEPGAHDAFARKPSVVRKTAAIVARSTRSISRRS</sequence>
<evidence type="ECO:0000313" key="23">
    <source>
        <dbReference type="EMBL" id="ACV08729.1"/>
    </source>
</evidence>
<dbReference type="STRING" id="471856.Jden_1073"/>
<dbReference type="GO" id="GO:0032153">
    <property type="term" value="C:cell division site"/>
    <property type="evidence" value="ECO:0007669"/>
    <property type="project" value="TreeGrafter"/>
</dbReference>
<dbReference type="Proteomes" id="UP000000628">
    <property type="component" value="Chromosome"/>
</dbReference>
<evidence type="ECO:0000256" key="14">
    <source>
        <dbReference type="ARBA" id="ARBA00032370"/>
    </source>
</evidence>
<keyword evidence="24" id="KW-1185">Reference proteome</keyword>
<dbReference type="eggNOG" id="COG0772">
    <property type="taxonomic scope" value="Bacteria"/>
</dbReference>
<comment type="pathway">
    <text evidence="2">Cell wall biogenesis; peptidoglycan biosynthesis.</text>
</comment>
<name>C7R3J3_JONDD</name>
<evidence type="ECO:0000256" key="20">
    <source>
        <dbReference type="ARBA" id="ARBA00049902"/>
    </source>
</evidence>
<dbReference type="OrthoDB" id="9768187at2"/>
<dbReference type="PROSITE" id="PS00428">
    <property type="entry name" value="FTSW_RODA_SPOVE"/>
    <property type="match status" value="1"/>
</dbReference>
<feature type="transmembrane region" description="Helical" evidence="22">
    <location>
        <begin position="293"/>
        <end position="317"/>
    </location>
</feature>
<keyword evidence="11 22" id="KW-0472">Membrane</keyword>